<dbReference type="Proteomes" id="UP001320706">
    <property type="component" value="Unassembled WGS sequence"/>
</dbReference>
<organism evidence="1 2">
    <name type="scientific">Zalaria obscura</name>
    <dbReference type="NCBI Taxonomy" id="2024903"/>
    <lineage>
        <taxon>Eukaryota</taxon>
        <taxon>Fungi</taxon>
        <taxon>Dikarya</taxon>
        <taxon>Ascomycota</taxon>
        <taxon>Pezizomycotina</taxon>
        <taxon>Dothideomycetes</taxon>
        <taxon>Dothideomycetidae</taxon>
        <taxon>Dothideales</taxon>
        <taxon>Zalariaceae</taxon>
        <taxon>Zalaria</taxon>
    </lineage>
</organism>
<comment type="caution">
    <text evidence="1">The sequence shown here is derived from an EMBL/GenBank/DDBJ whole genome shotgun (WGS) entry which is preliminary data.</text>
</comment>
<evidence type="ECO:0000313" key="1">
    <source>
        <dbReference type="EMBL" id="KAK8217467.1"/>
    </source>
</evidence>
<accession>A0ACC3SKK0</accession>
<name>A0ACC3SKK0_9PEZI</name>
<proteinExistence type="predicted"/>
<protein>
    <submittedName>
        <fullName evidence="1">Cdc7p-Dbf4p kinase complex regulatory subunit</fullName>
    </submittedName>
</protein>
<gene>
    <name evidence="1" type="primary">DBF4</name>
    <name evidence="1" type="ORF">M8818_001223</name>
</gene>
<dbReference type="EMBL" id="JAMKPW020000005">
    <property type="protein sequence ID" value="KAK8217467.1"/>
    <property type="molecule type" value="Genomic_DNA"/>
</dbReference>
<evidence type="ECO:0000313" key="2">
    <source>
        <dbReference type="Proteomes" id="UP001320706"/>
    </source>
</evidence>
<sequence length="683" mass="76496">MTSRRIPLANNPNAANSPFRNVAPIGGKRTRAQAADARELVYGQPPAKKQILDAEGDENNEARQFTRQTLSQQEAEGKVFMKRSGNAPPTAFEKKLAAAREKKPAPPRSIEKTQRTTDSLDTIRQWQKHYRKVFPQFVFYFESVPDDVRSKASRQINYLGAKEEKFFSKSVTHVVTTRAIPPELHHTSPDDVHSTSSRHDQSAAESTAPKTIDPSLLARHQEANIHGAQRRTANLLEATLQRRAHNGAATSLHDVDPRRHASQTTDILTKARELGIKIWALEKFQRMMSTMFNTETGEQPNGPLTRSHAITSLKQPKEAELQQLLRNEKLNGPADRDMAVATQDTCPLRGYYIYVHDMDEKTRPVMVRDYTKVAVKEEGKWPQFRLSSIGRCPFIEDHSHTRKLREEERRQAAMERERKIAEHAPRTRAQAAALEGANPEQGALTERQANMRRSPRKLSMDKDAAKPLDPPKGIPSKRTNSIDSMPPLFGSAQANVRGMPRYVGGEPVASGVQPSNITSAIRSQIVSSNAISSTAPGARMGTSKEIHALKRKVLERGTSVASNHTITSSYLNDMRAALNGEAPPATRAAKRKAQETLGGINEEEEDEGRRRKAQPPRKKAAVERELKPGYCENCRDKFDDFDQHILSRKHRKFALSPENWSELDALLGKLERPLKTQHVSSEA</sequence>
<reference evidence="1" key="1">
    <citation type="submission" date="2024-02" db="EMBL/GenBank/DDBJ databases">
        <title>Metagenome Assembled Genome of Zalaria obscura JY119.</title>
        <authorList>
            <person name="Vighnesh L."/>
            <person name="Jagadeeshwari U."/>
            <person name="Venkata Ramana C."/>
            <person name="Sasikala C."/>
        </authorList>
    </citation>
    <scope>NUCLEOTIDE SEQUENCE</scope>
    <source>
        <strain evidence="1">JY119</strain>
    </source>
</reference>
<keyword evidence="2" id="KW-1185">Reference proteome</keyword>